<keyword evidence="3" id="KW-1185">Reference proteome</keyword>
<name>A0AAE0KTL1_9CHLO</name>
<proteinExistence type="predicted"/>
<dbReference type="Proteomes" id="UP001190700">
    <property type="component" value="Unassembled WGS sequence"/>
</dbReference>
<evidence type="ECO:0000313" key="2">
    <source>
        <dbReference type="EMBL" id="KAK3260267.1"/>
    </source>
</evidence>
<evidence type="ECO:0000256" key="1">
    <source>
        <dbReference type="SAM" id="Phobius"/>
    </source>
</evidence>
<dbReference type="EMBL" id="LGRX02017941">
    <property type="protein sequence ID" value="KAK3260267.1"/>
    <property type="molecule type" value="Genomic_DNA"/>
</dbReference>
<keyword evidence="1" id="KW-1133">Transmembrane helix</keyword>
<evidence type="ECO:0000313" key="3">
    <source>
        <dbReference type="Proteomes" id="UP001190700"/>
    </source>
</evidence>
<feature type="transmembrane region" description="Helical" evidence="1">
    <location>
        <begin position="39"/>
        <end position="58"/>
    </location>
</feature>
<accession>A0AAE0KTL1</accession>
<dbReference type="AlphaFoldDB" id="A0AAE0KTL1"/>
<gene>
    <name evidence="2" type="ORF">CYMTET_30764</name>
</gene>
<organism evidence="2 3">
    <name type="scientific">Cymbomonas tetramitiformis</name>
    <dbReference type="NCBI Taxonomy" id="36881"/>
    <lineage>
        <taxon>Eukaryota</taxon>
        <taxon>Viridiplantae</taxon>
        <taxon>Chlorophyta</taxon>
        <taxon>Pyramimonadophyceae</taxon>
        <taxon>Pyramimonadales</taxon>
        <taxon>Pyramimonadaceae</taxon>
        <taxon>Cymbomonas</taxon>
    </lineage>
</organism>
<sequence>MQLCLSAINSNYHEDLKFTGPAKGRAISRAVKGMSRLQAAAYMLGAFTYAVFAFVTFGRPETCVSMRMEHISIAGVNSFRRAFGRTASIAQYCTLPLSRTKGSRV</sequence>
<keyword evidence="1" id="KW-0472">Membrane</keyword>
<keyword evidence="1" id="KW-0812">Transmembrane</keyword>
<comment type="caution">
    <text evidence="2">The sequence shown here is derived from an EMBL/GenBank/DDBJ whole genome shotgun (WGS) entry which is preliminary data.</text>
</comment>
<reference evidence="2 3" key="1">
    <citation type="journal article" date="2015" name="Genome Biol. Evol.">
        <title>Comparative Genomics of a Bacterivorous Green Alga Reveals Evolutionary Causalities and Consequences of Phago-Mixotrophic Mode of Nutrition.</title>
        <authorList>
            <person name="Burns J.A."/>
            <person name="Paasch A."/>
            <person name="Narechania A."/>
            <person name="Kim E."/>
        </authorList>
    </citation>
    <scope>NUCLEOTIDE SEQUENCE [LARGE SCALE GENOMIC DNA]</scope>
    <source>
        <strain evidence="2 3">PLY_AMNH</strain>
    </source>
</reference>
<protein>
    <submittedName>
        <fullName evidence="2">Uncharacterized protein</fullName>
    </submittedName>
</protein>